<dbReference type="RefSeq" id="WP_141223905.1">
    <property type="nucleotide sequence ID" value="NZ_FOZL01000001.1"/>
</dbReference>
<keyword evidence="1" id="KW-1133">Transmembrane helix</keyword>
<sequence length="485" mass="53866">MKAAGKLWKDKYLHVNTISLSMVVLAGTTLGWFAVGTHGQIAVRNQGYVPFSDAPINYRSEDLSDPVAKLQQQLNQGAATLRYEPEHGYLRSVLDLLHVPIDSQTLVFSKTSFQYKKISPEHPRALYFNDDVYVGSVHEGKAIEIVSFDPKQGAIFYLLDENKAEKPVFQRAELDCTQCHIAAGTRGVPGVLLRSIYPTEAGTQAPSSKSFITDQESPLKERWGGWYVTGKLGGQPQMGNAIVASESKQVSAPEDHASVAQLIALSRPFDASTYLAPDSDVVAHLVLAHQTQMHNLITLTNYKTRIALYTQANQNKRDGISDDVALPENIRRQFEKPAEQLVRYLLFANEAPLSEAGGEPIAGSSSFAKDFAARGVRDGHGRSLRDFDLHTRIFRYPCSYLIYSESFDSLPEPARGYVYHRLLEVLSGQDQSPDFAKLSAENRRAILEILLATKKGLPEEWQAYARSNHIRVQIAGKHSRAHTQG</sequence>
<keyword evidence="1" id="KW-0812">Transmembrane</keyword>
<evidence type="ECO:0000256" key="1">
    <source>
        <dbReference type="SAM" id="Phobius"/>
    </source>
</evidence>
<dbReference type="OrthoDB" id="7592592at2"/>
<name>A0A1I6MDS5_9BACT</name>
<dbReference type="STRING" id="474950.SAMN05421771_2408"/>
<evidence type="ECO:0000313" key="3">
    <source>
        <dbReference type="Proteomes" id="UP000199024"/>
    </source>
</evidence>
<dbReference type="Proteomes" id="UP000199024">
    <property type="component" value="Unassembled WGS sequence"/>
</dbReference>
<keyword evidence="1" id="KW-0472">Membrane</keyword>
<evidence type="ECO:0000313" key="2">
    <source>
        <dbReference type="EMBL" id="SFS13854.1"/>
    </source>
</evidence>
<gene>
    <name evidence="2" type="ORF">SAMN05421771_2408</name>
</gene>
<accession>A0A1I6MDS5</accession>
<protein>
    <recommendedName>
        <fullName evidence="4">Cytochrome c domain-containing protein</fullName>
    </recommendedName>
</protein>
<reference evidence="2 3" key="1">
    <citation type="submission" date="2016-10" db="EMBL/GenBank/DDBJ databases">
        <authorList>
            <person name="de Groot N.N."/>
        </authorList>
    </citation>
    <scope>NUCLEOTIDE SEQUENCE [LARGE SCALE GENOMIC DNA]</scope>
    <source>
        <strain evidence="2 3">DSM 21001</strain>
    </source>
</reference>
<keyword evidence="3" id="KW-1185">Reference proteome</keyword>
<dbReference type="EMBL" id="FOZL01000001">
    <property type="protein sequence ID" value="SFS13854.1"/>
    <property type="molecule type" value="Genomic_DNA"/>
</dbReference>
<proteinExistence type="predicted"/>
<organism evidence="2 3">
    <name type="scientific">Granulicella pectinivorans</name>
    <dbReference type="NCBI Taxonomy" id="474950"/>
    <lineage>
        <taxon>Bacteria</taxon>
        <taxon>Pseudomonadati</taxon>
        <taxon>Acidobacteriota</taxon>
        <taxon>Terriglobia</taxon>
        <taxon>Terriglobales</taxon>
        <taxon>Acidobacteriaceae</taxon>
        <taxon>Granulicella</taxon>
    </lineage>
</organism>
<feature type="transmembrane region" description="Helical" evidence="1">
    <location>
        <begin position="12"/>
        <end position="35"/>
    </location>
</feature>
<dbReference type="AlphaFoldDB" id="A0A1I6MDS5"/>
<evidence type="ECO:0008006" key="4">
    <source>
        <dbReference type="Google" id="ProtNLM"/>
    </source>
</evidence>